<dbReference type="RefSeq" id="WP_124900310.1">
    <property type="nucleotide sequence ID" value="NZ_RQTJ01000038.1"/>
</dbReference>
<accession>A0A3P1AQZ2</accession>
<gene>
    <name evidence="1" type="ORF">EG242_13085</name>
</gene>
<sequence length="121" mass="12681">MTVSCHDEEDPIATTSPYAKYKGSWLGTYSGSDSGTIDFIVNGDGKIIGDVESNGFKTQELTLKGKVNIHGELSMILVKTNDDGTEEDIGSFVGSVSKSNGSGTWVNDGAGGIKGTWIASK</sequence>
<name>A0A3P1AQZ2_9FLAO</name>
<organism evidence="1 2">
    <name type="scientific">Paenimyroides viscosum</name>
    <dbReference type="NCBI Taxonomy" id="2488729"/>
    <lineage>
        <taxon>Bacteria</taxon>
        <taxon>Pseudomonadati</taxon>
        <taxon>Bacteroidota</taxon>
        <taxon>Flavobacteriia</taxon>
        <taxon>Flavobacteriales</taxon>
        <taxon>Flavobacteriaceae</taxon>
        <taxon>Paenimyroides</taxon>
    </lineage>
</organism>
<comment type="caution">
    <text evidence="1">The sequence shown here is derived from an EMBL/GenBank/DDBJ whole genome shotgun (WGS) entry which is preliminary data.</text>
</comment>
<evidence type="ECO:0000313" key="2">
    <source>
        <dbReference type="Proteomes" id="UP000268372"/>
    </source>
</evidence>
<protein>
    <recommendedName>
        <fullName evidence="3">Lipoprotein</fullName>
    </recommendedName>
</protein>
<evidence type="ECO:0008006" key="3">
    <source>
        <dbReference type="Google" id="ProtNLM"/>
    </source>
</evidence>
<keyword evidence="2" id="KW-1185">Reference proteome</keyword>
<proteinExistence type="predicted"/>
<reference evidence="1 2" key="1">
    <citation type="submission" date="2018-11" db="EMBL/GenBank/DDBJ databases">
        <title>Flavobacterium sp. nov., YIM 102796 draft genome.</title>
        <authorList>
            <person name="Li G."/>
            <person name="Jiang Y."/>
        </authorList>
    </citation>
    <scope>NUCLEOTIDE SEQUENCE [LARGE SCALE GENOMIC DNA]</scope>
    <source>
        <strain evidence="1 2">YIM 102796</strain>
    </source>
</reference>
<dbReference type="Proteomes" id="UP000268372">
    <property type="component" value="Unassembled WGS sequence"/>
</dbReference>
<dbReference type="OrthoDB" id="963096at2"/>
<dbReference type="EMBL" id="RQTJ01000038">
    <property type="protein sequence ID" value="RRA91100.1"/>
    <property type="molecule type" value="Genomic_DNA"/>
</dbReference>
<evidence type="ECO:0000313" key="1">
    <source>
        <dbReference type="EMBL" id="RRA91100.1"/>
    </source>
</evidence>
<dbReference type="AlphaFoldDB" id="A0A3P1AQZ2"/>